<dbReference type="InterPro" id="IPR011199">
    <property type="entry name" value="Bacillithiol_biosynth_BshC"/>
</dbReference>
<keyword evidence="1 2" id="KW-0436">Ligase</keyword>
<dbReference type="InterPro" id="IPR055399">
    <property type="entry name" value="CC_BshC"/>
</dbReference>
<evidence type="ECO:0000259" key="3">
    <source>
        <dbReference type="Pfam" id="PF10079"/>
    </source>
</evidence>
<dbReference type="AlphaFoldDB" id="A0A133KC68"/>
<evidence type="ECO:0000256" key="1">
    <source>
        <dbReference type="ARBA" id="ARBA00022598"/>
    </source>
</evidence>
<evidence type="ECO:0000256" key="2">
    <source>
        <dbReference type="HAMAP-Rule" id="MF_01867"/>
    </source>
</evidence>
<comment type="similarity">
    <text evidence="2">Belongs to the BshC family.</text>
</comment>
<dbReference type="EMBL" id="LRPN01000177">
    <property type="protein sequence ID" value="KWZ77162.1"/>
    <property type="molecule type" value="Genomic_DNA"/>
</dbReference>
<organism evidence="5 6">
    <name type="scientific">Heyndrickxia coagulans</name>
    <name type="common">Weizmannia coagulans</name>
    <dbReference type="NCBI Taxonomy" id="1398"/>
    <lineage>
        <taxon>Bacteria</taxon>
        <taxon>Bacillati</taxon>
        <taxon>Bacillota</taxon>
        <taxon>Bacilli</taxon>
        <taxon>Bacillales</taxon>
        <taxon>Bacillaceae</taxon>
        <taxon>Heyndrickxia</taxon>
    </lineage>
</organism>
<dbReference type="RefSeq" id="WP_061087190.1">
    <property type="nucleotide sequence ID" value="NZ_KQ955922.1"/>
</dbReference>
<evidence type="ECO:0000259" key="4">
    <source>
        <dbReference type="Pfam" id="PF24850"/>
    </source>
</evidence>
<comment type="caution">
    <text evidence="5">The sequence shown here is derived from an EMBL/GenBank/DDBJ whole genome shotgun (WGS) entry which is preliminary data.</text>
</comment>
<name>A0A133KC68_HEYCO</name>
<dbReference type="NCBIfam" id="TIGR03998">
    <property type="entry name" value="thiol_BshC"/>
    <property type="match status" value="1"/>
</dbReference>
<gene>
    <name evidence="2" type="primary">bshC</name>
    <name evidence="5" type="ORF">HMPREF3213_03351</name>
</gene>
<dbReference type="PIRSF" id="PIRSF012535">
    <property type="entry name" value="UCP012535"/>
    <property type="match status" value="1"/>
</dbReference>
<accession>A0A133KC68</accession>
<dbReference type="Pfam" id="PF10079">
    <property type="entry name" value="Rossmann-like_BshC"/>
    <property type="match status" value="1"/>
</dbReference>
<dbReference type="GO" id="GO:0016874">
    <property type="term" value="F:ligase activity"/>
    <property type="evidence" value="ECO:0007669"/>
    <property type="project" value="UniProtKB-UniRule"/>
</dbReference>
<dbReference type="Proteomes" id="UP000070376">
    <property type="component" value="Unassembled WGS sequence"/>
</dbReference>
<reference evidence="6" key="1">
    <citation type="submission" date="2016-01" db="EMBL/GenBank/DDBJ databases">
        <authorList>
            <person name="Mitreva M."/>
            <person name="Pepin K.H."/>
            <person name="Mihindukulasuriya K.A."/>
            <person name="Fulton R."/>
            <person name="Fronick C."/>
            <person name="O'Laughlin M."/>
            <person name="Miner T."/>
            <person name="Herter B."/>
            <person name="Rosa B.A."/>
            <person name="Cordes M."/>
            <person name="Tomlinson C."/>
            <person name="Wollam A."/>
            <person name="Palsikar V.B."/>
            <person name="Mardis E.R."/>
            <person name="Wilson R.K."/>
        </authorList>
    </citation>
    <scope>NUCLEOTIDE SEQUENCE [LARGE SCALE GENOMIC DNA]</scope>
    <source>
        <strain evidence="6">GED7749B</strain>
    </source>
</reference>
<proteinExistence type="inferred from homology"/>
<dbReference type="PATRIC" id="fig|1398.22.peg.3364"/>
<comment type="function">
    <text evidence="2">Involved in bacillithiol (BSH) biosynthesis. May catalyze the last step of the pathway, the addition of cysteine to glucosamine malate (GlcN-Mal) to generate BSH.</text>
</comment>
<feature type="domain" description="Bacillithiol biosynthesis BshC C-terminal coiled-coil" evidence="4">
    <location>
        <begin position="383"/>
        <end position="539"/>
    </location>
</feature>
<feature type="domain" description="Bacillithiol biosynthesis BshC N-terminal Rossmann-like" evidence="3">
    <location>
        <begin position="1"/>
        <end position="381"/>
    </location>
</feature>
<dbReference type="HAMAP" id="MF_01867">
    <property type="entry name" value="BshC"/>
    <property type="match status" value="1"/>
</dbReference>
<evidence type="ECO:0000313" key="5">
    <source>
        <dbReference type="EMBL" id="KWZ77162.1"/>
    </source>
</evidence>
<dbReference type="InterPro" id="IPR055398">
    <property type="entry name" value="Rossmann-like_BshC"/>
</dbReference>
<dbReference type="Pfam" id="PF24850">
    <property type="entry name" value="CC_BshC"/>
    <property type="match status" value="1"/>
</dbReference>
<evidence type="ECO:0000313" key="6">
    <source>
        <dbReference type="Proteomes" id="UP000070376"/>
    </source>
</evidence>
<protein>
    <recommendedName>
        <fullName evidence="2">Putative cysteine ligase BshC</fullName>
        <ecNumber evidence="2">6.-.-.-</ecNumber>
    </recommendedName>
</protein>
<dbReference type="EC" id="6.-.-.-" evidence="2"/>
<sequence>MELENFSIPATNRFASLYLAQKSPVKDFFHYDITDASVFHKRVEDLKKRAFNREGLADCIGHYMEKFGISPETARSLEKLRQPDAAVVIGGQQAGLLTGPLYTIHKLISIIRLASEQEEALQIPVVPVFWIAGEDHDYLEVNHIYAEQERRLKKFSYAEGPLEKKMISDTKPDPAHLKKWIHKVFEAFGETEHTNALLSRLEAFADRAQSLSDLFACMIHDLFKAYGVLLIDSADAHLRKIEAPFFERMIRDYGTITEAVLWQQQEIARFEFPKAIDISSRALNLFYYDGKERILLAYSPEHGGFTGKGGSPFFTEEALLALCAKSPERLSNNVVTRPLMQEWLFPTLAFIGGPGEIAYWAELKRVFEELGILMPPLVPRLNITLLERAVQRDIEELELDIGHVLKYGTRKEREKYWNAAKDENMDALIAETEKMLKMQYDKIFAAIGKGLQPLARKNLDFHLGQLAFLQRKVDEEIAGKHGAVLEKYARVERALRPDGNPQERVWNLFYFLNKYGTDFIHTLAALPFAFDGTHKLVKI</sequence>